<dbReference type="KEGG" id="vg:8746305"/>
<dbReference type="Proteomes" id="UP000029780">
    <property type="component" value="Segment"/>
</dbReference>
<dbReference type="RefSeq" id="YP_003406815.1">
    <property type="nucleotide sequence ID" value="NC_013756.1"/>
</dbReference>
<dbReference type="EMBL" id="GU071086">
    <property type="protein sequence ID" value="ADB03853.1"/>
    <property type="molecule type" value="Genomic_DNA"/>
</dbReference>
<protein>
    <submittedName>
        <fullName evidence="1">F-box containing protein</fullName>
    </submittedName>
</protein>
<organism evidence="1 2">
    <name type="scientific">Marseillevirus marseillevirus</name>
    <name type="common">GBM</name>
    <dbReference type="NCBI Taxonomy" id="694581"/>
    <lineage>
        <taxon>Viruses</taxon>
        <taxon>Varidnaviria</taxon>
        <taxon>Bamfordvirae</taxon>
        <taxon>Nucleocytoviricota</taxon>
        <taxon>Megaviricetes</taxon>
        <taxon>Pimascovirales</taxon>
        <taxon>Pimascovirales incertae sedis</taxon>
        <taxon>Marseilleviridae</taxon>
        <taxon>Marseillevirus</taxon>
        <taxon>Marseillevirus massiliense</taxon>
    </lineage>
</organism>
<name>D2XA76_GBMV</name>
<sequence>MSKRNVTNLCFHHQKMEPANLSSLPAEMVLSILTFVESIKDINSFRQTCSFNEQVVASNDMALLRKVHGKTPWSSPSDPRAGEYTVSPRGVLHGRCKTTFRESFSSVNYKNGKLDGVETIVYQDRTVERGLWRDDRRFGLWKAESLGYRESGLGAVWAEFYDERGLVYSHERTGDMTEFLVVTTEDPDIEIRYIHEQFEHGGHFFCEKESEMHYSGFVKYIFEKGRKKGAVDVFYTCCEEHYRDMPAHLVDIPMIQDKENELEIPCRTPVIEEEYYEYDD</sequence>
<accession>D2XA76</accession>
<keyword evidence="2" id="KW-1185">Reference proteome</keyword>
<reference evidence="1 2" key="1">
    <citation type="journal article" date="2009" name="Proc. Natl. Acad. Sci. U.S.A.">
        <title>Giant Marseillevirus highlights the role of amoebae as a melting pot in emergence of chimeric microorganisms.</title>
        <authorList>
            <person name="Boyer M."/>
            <person name="Yutin N."/>
            <person name="Pagnier I."/>
            <person name="Barrassi L."/>
            <person name="Fournous G."/>
            <person name="Espinosa L."/>
            <person name="Robert C."/>
            <person name="Azza S."/>
            <person name="Sun S."/>
            <person name="Rossmann M.G."/>
            <person name="Suzan-Monti M."/>
            <person name="La Scola B."/>
            <person name="Koonin E.V."/>
            <person name="Raoult D."/>
        </authorList>
    </citation>
    <scope>NUCLEOTIDE SEQUENCE [LARGE SCALE GENOMIC DNA]</scope>
    <source>
        <strain evidence="1 2">T19</strain>
    </source>
</reference>
<organismHost>
    <name type="scientific">Acanthamoeba</name>
    <dbReference type="NCBI Taxonomy" id="5754"/>
</organismHost>
<dbReference type="OrthoDB" id="35053at10239"/>
<dbReference type="GeneID" id="8746305"/>
<gene>
    <name evidence="1" type="ORF">MAR_ORF068</name>
</gene>
<evidence type="ECO:0000313" key="2">
    <source>
        <dbReference type="Proteomes" id="UP000029780"/>
    </source>
</evidence>
<dbReference type="SUPFAM" id="SSF82185">
    <property type="entry name" value="Histone H3 K4-specific methyltransferase SET7/9 N-terminal domain"/>
    <property type="match status" value="1"/>
</dbReference>
<proteinExistence type="predicted"/>
<evidence type="ECO:0000313" key="1">
    <source>
        <dbReference type="EMBL" id="ADB03853.1"/>
    </source>
</evidence>